<dbReference type="EMBL" id="VSRR010002415">
    <property type="protein sequence ID" value="MPC31336.1"/>
    <property type="molecule type" value="Genomic_DNA"/>
</dbReference>
<evidence type="ECO:0000313" key="2">
    <source>
        <dbReference type="Proteomes" id="UP000324222"/>
    </source>
</evidence>
<sequence>MMGMKPMWKHFSQISQATARSLSLTSLSHLPHLLLISLSSSSRSGRVVSLVLTFRPAVSAMLCEAQDITTHAPPLQQVLPSTSLYLSMFSKTALNVDDTAHS</sequence>
<evidence type="ECO:0000313" key="1">
    <source>
        <dbReference type="EMBL" id="MPC31336.1"/>
    </source>
</evidence>
<organism evidence="1 2">
    <name type="scientific">Portunus trituberculatus</name>
    <name type="common">Swimming crab</name>
    <name type="synonym">Neptunus trituberculatus</name>
    <dbReference type="NCBI Taxonomy" id="210409"/>
    <lineage>
        <taxon>Eukaryota</taxon>
        <taxon>Metazoa</taxon>
        <taxon>Ecdysozoa</taxon>
        <taxon>Arthropoda</taxon>
        <taxon>Crustacea</taxon>
        <taxon>Multicrustacea</taxon>
        <taxon>Malacostraca</taxon>
        <taxon>Eumalacostraca</taxon>
        <taxon>Eucarida</taxon>
        <taxon>Decapoda</taxon>
        <taxon>Pleocyemata</taxon>
        <taxon>Brachyura</taxon>
        <taxon>Eubrachyura</taxon>
        <taxon>Portunoidea</taxon>
        <taxon>Portunidae</taxon>
        <taxon>Portuninae</taxon>
        <taxon>Portunus</taxon>
    </lineage>
</organism>
<accession>A0A5B7EDP0</accession>
<comment type="caution">
    <text evidence="1">The sequence shown here is derived from an EMBL/GenBank/DDBJ whole genome shotgun (WGS) entry which is preliminary data.</text>
</comment>
<keyword evidence="2" id="KW-1185">Reference proteome</keyword>
<dbReference type="Proteomes" id="UP000324222">
    <property type="component" value="Unassembled WGS sequence"/>
</dbReference>
<reference evidence="1 2" key="1">
    <citation type="submission" date="2019-05" db="EMBL/GenBank/DDBJ databases">
        <title>Another draft genome of Portunus trituberculatus and its Hox gene families provides insights of decapod evolution.</title>
        <authorList>
            <person name="Jeong J.-H."/>
            <person name="Song I."/>
            <person name="Kim S."/>
            <person name="Choi T."/>
            <person name="Kim D."/>
            <person name="Ryu S."/>
            <person name="Kim W."/>
        </authorList>
    </citation>
    <scope>NUCLEOTIDE SEQUENCE [LARGE SCALE GENOMIC DNA]</scope>
    <source>
        <tissue evidence="1">Muscle</tissue>
    </source>
</reference>
<name>A0A5B7EDP0_PORTR</name>
<gene>
    <name evidence="1" type="ORF">E2C01_024621</name>
</gene>
<proteinExistence type="predicted"/>
<protein>
    <submittedName>
        <fullName evidence="1">Uncharacterized protein</fullName>
    </submittedName>
</protein>
<dbReference type="AlphaFoldDB" id="A0A5B7EDP0"/>